<organism evidence="5 6">
    <name type="scientific">Spirosoma validum</name>
    <dbReference type="NCBI Taxonomy" id="2771355"/>
    <lineage>
        <taxon>Bacteria</taxon>
        <taxon>Pseudomonadati</taxon>
        <taxon>Bacteroidota</taxon>
        <taxon>Cytophagia</taxon>
        <taxon>Cytophagales</taxon>
        <taxon>Cytophagaceae</taxon>
        <taxon>Spirosoma</taxon>
    </lineage>
</organism>
<evidence type="ECO:0000259" key="4">
    <source>
        <dbReference type="PROSITE" id="PS51820"/>
    </source>
</evidence>
<dbReference type="GO" id="GO:0016798">
    <property type="term" value="F:hydrolase activity, acting on glycosyl bonds"/>
    <property type="evidence" value="ECO:0007669"/>
    <property type="project" value="InterPro"/>
</dbReference>
<dbReference type="Gene3D" id="2.160.20.10">
    <property type="entry name" value="Single-stranded right-handed beta-helix, Pectin lyase-like"/>
    <property type="match status" value="2"/>
</dbReference>
<dbReference type="InterPro" id="IPR037524">
    <property type="entry name" value="PA14/GLEYA"/>
</dbReference>
<dbReference type="PANTHER" id="PTHR36453:SF1">
    <property type="entry name" value="RIGHT HANDED BETA HELIX DOMAIN-CONTAINING PROTEIN"/>
    <property type="match status" value="1"/>
</dbReference>
<dbReference type="SUPFAM" id="SSF51126">
    <property type="entry name" value="Pectin lyase-like"/>
    <property type="match status" value="1"/>
</dbReference>
<dbReference type="InterPro" id="IPR022441">
    <property type="entry name" value="Para_beta_helix_rpt-2"/>
</dbReference>
<dbReference type="Gene3D" id="3.90.182.10">
    <property type="entry name" value="Toxin - Anthrax Protective Antigen,domain 1"/>
    <property type="match status" value="2"/>
</dbReference>
<dbReference type="SUPFAM" id="SSF49785">
    <property type="entry name" value="Galactose-binding domain-like"/>
    <property type="match status" value="1"/>
</dbReference>
<dbReference type="PROSITE" id="PS51257">
    <property type="entry name" value="PROKAR_LIPOPROTEIN"/>
    <property type="match status" value="1"/>
</dbReference>
<dbReference type="Pfam" id="PF13229">
    <property type="entry name" value="Beta_helix"/>
    <property type="match status" value="2"/>
</dbReference>
<gene>
    <name evidence="5" type="ORF">IC230_05180</name>
</gene>
<dbReference type="PANTHER" id="PTHR36453">
    <property type="entry name" value="SECRETED PROTEIN-RELATED"/>
    <property type="match status" value="1"/>
</dbReference>
<dbReference type="EMBL" id="JACXAA010000002">
    <property type="protein sequence ID" value="MBD2752274.1"/>
    <property type="molecule type" value="Genomic_DNA"/>
</dbReference>
<dbReference type="InterPro" id="IPR011658">
    <property type="entry name" value="PA14_dom"/>
</dbReference>
<dbReference type="NCBIfam" id="TIGR04183">
    <property type="entry name" value="Por_Secre_tail"/>
    <property type="match status" value="1"/>
</dbReference>
<name>A0A927GC42_9BACT</name>
<feature type="transmembrane region" description="Helical" evidence="3">
    <location>
        <begin position="21"/>
        <end position="41"/>
    </location>
</feature>
<dbReference type="InterPro" id="IPR003305">
    <property type="entry name" value="CenC_carb-bd"/>
</dbReference>
<sequence>MYNLKKFSVRRTVVLDRIAPIFLLLISCFSVGFGQTIYYVATSGSDNNTGRSIESPFQTIAKVNSLSLQPGDQILFRRNDTFRGSLQLRNSGSSDKPIVIDAYGSGNKPVLAASVPVSNWTNIGNGTWQANCPSCGSQVTGVYRNGSVLPLGRYPNLSDANKGYLTVQSHSGKTQLTSQQGFSTDWTGGEVVVRPVQWILDRASITNQNGNTLILANNSTYDITDGWGFFIQNHPATLDQSGEWYYNPINKTIRLYDNQNDPNNQLITATAFSEGVNLTNASFITIRNLQITQTLNIGLLASGCSNLTLSGNDVTNSGVDGIAILGTGSNVLLENNLIEDANNNGFHIDGYQNFTARGNTIQRIGVIPGRGKSGDGTYSGLHSSAVANVLIENNVLDHIGYNGMSIFNNTIVRNNVVSNFCQTKSDGSGIYSWNGNHSNSGGLHIVSNIVFNGLAALEGMVYGTYSGANGIFLDDCSQNSEIVGNTTFNSRGKGILLRATSNVTVRNNTSFNNNEEQFRMGYNDLCTFRNNVVQDNIFFSRLPDQGVVAYESNANDLNQYGQFDNNYYVRPFEDQFKIWMVYNPGSGLTGKSATLTEWQAKWGQDRNSFNSPITYKTKTVGQVGASVLNHSFAGDINGWNVWSPYGNGRVDWDNTNRLDGGSLRLSFNSASNQNNAYLLATVSIGTVAKGKTYQLLFDGIASASGKRIQVFPRQLVGNYSDLAARASFVVGNGRQSYEATFTATADESNAILVIQVEEDGQTAWLDNIRLQEATLTDVNPDDYIKLIYNPTFQNKVESIDGVYRDVKNNTYTNQVTVAPFSSLLLMKEVNTTPPPPPSPTLRDPENPSNAVAGLDYSYYEGNWSSLPDFTTLASVKTGTSSIPTRSVRNKDYYFALRFTGYVSVPTDGVYTFYISSDDGSKLFIGTTEVVNNDGGHAEQERSGTIGLKAGLHALTIPYFQGGGDQALTVSYSGPGLNKQPIPASNMWRVAYSQEEPQTTLRDADNPANTTVGLDYSYYEGNWSSLPDFNALSPVKTGISSTPTLAVRNREDNFGLRFTGYINVPTDGVYSFYTSSDDGSKLFIGTTEVVNNDGGHAEQERSGTIGLKAGVHAITILYYEGPGDQALTVRYAGPGLGKQVIPASAFWRLNTTASTSLTGHGLRAEYFNNTTLNAPIVLTRTDANVDFDWGYGSPASGTISVDNFSIRWTGQVEAPVTGSYVFSTNTDDGVRLWVNGIQLVNDWNGHAPTTNNGTSLNLTAGQRYDIRMEYFEGEGGAVARLLWSYPGQGQQVVPKERLYAATTPSARLASFGESDSEINLPMLVYPTPAQVNLWIRYQAETTGEATIQLINTMAQPILQTQYPIAAGNNLIKLDVGQLNRGHYILILSQGNKRISRKVLLRE</sequence>
<dbReference type="Proteomes" id="UP000653797">
    <property type="component" value="Unassembled WGS sequence"/>
</dbReference>
<dbReference type="SMART" id="SM00758">
    <property type="entry name" value="PA14"/>
    <property type="match status" value="3"/>
</dbReference>
<keyword evidence="3" id="KW-0472">Membrane</keyword>
<feature type="region of interest" description="Disordered" evidence="2">
    <location>
        <begin position="828"/>
        <end position="847"/>
    </location>
</feature>
<feature type="domain" description="PA14" evidence="4">
    <location>
        <begin position="1008"/>
        <end position="1144"/>
    </location>
</feature>
<proteinExistence type="predicted"/>
<evidence type="ECO:0000256" key="3">
    <source>
        <dbReference type="SAM" id="Phobius"/>
    </source>
</evidence>
<feature type="domain" description="PA14" evidence="4">
    <location>
        <begin position="1156"/>
        <end position="1296"/>
    </location>
</feature>
<keyword evidence="3" id="KW-0812">Transmembrane</keyword>
<dbReference type="InterPro" id="IPR012334">
    <property type="entry name" value="Pectin_lyas_fold"/>
</dbReference>
<evidence type="ECO:0000313" key="5">
    <source>
        <dbReference type="EMBL" id="MBD2752274.1"/>
    </source>
</evidence>
<dbReference type="Pfam" id="PF18962">
    <property type="entry name" value="Por_Secre_tail"/>
    <property type="match status" value="1"/>
</dbReference>
<dbReference type="Pfam" id="PF07691">
    <property type="entry name" value="PA14"/>
    <property type="match status" value="3"/>
</dbReference>
<dbReference type="RefSeq" id="WP_191037924.1">
    <property type="nucleotide sequence ID" value="NZ_JACXAA010000002.1"/>
</dbReference>
<dbReference type="InterPro" id="IPR008979">
    <property type="entry name" value="Galactose-bd-like_sf"/>
</dbReference>
<dbReference type="InterPro" id="IPR039448">
    <property type="entry name" value="Beta_helix"/>
</dbReference>
<dbReference type="Gene3D" id="2.60.120.380">
    <property type="match status" value="1"/>
</dbReference>
<accession>A0A927GC42</accession>
<dbReference type="SMART" id="SM00710">
    <property type="entry name" value="PbH1"/>
    <property type="match status" value="8"/>
</dbReference>
<evidence type="ECO:0000256" key="1">
    <source>
        <dbReference type="ARBA" id="ARBA00022801"/>
    </source>
</evidence>
<comment type="caution">
    <text evidence="5">The sequence shown here is derived from an EMBL/GenBank/DDBJ whole genome shotgun (WGS) entry which is preliminary data.</text>
</comment>
<dbReference type="Gene3D" id="2.60.120.260">
    <property type="entry name" value="Galactose-binding domain-like"/>
    <property type="match status" value="1"/>
</dbReference>
<evidence type="ECO:0000256" key="2">
    <source>
        <dbReference type="SAM" id="MobiDB-lite"/>
    </source>
</evidence>
<protein>
    <submittedName>
        <fullName evidence="5">Right-handed parallel beta-helix repeat-containing protein</fullName>
    </submittedName>
</protein>
<dbReference type="SUPFAM" id="SSF56988">
    <property type="entry name" value="Anthrax protective antigen"/>
    <property type="match status" value="3"/>
</dbReference>
<keyword evidence="6" id="KW-1185">Reference proteome</keyword>
<dbReference type="NCBIfam" id="TIGR03804">
    <property type="entry name" value="para_beta_helix"/>
    <property type="match status" value="1"/>
</dbReference>
<dbReference type="InterPro" id="IPR011050">
    <property type="entry name" value="Pectin_lyase_fold/virulence"/>
</dbReference>
<feature type="domain" description="PA14" evidence="4">
    <location>
        <begin position="849"/>
        <end position="985"/>
    </location>
</feature>
<dbReference type="InterPro" id="IPR006626">
    <property type="entry name" value="PbH1"/>
</dbReference>
<keyword evidence="3" id="KW-1133">Transmembrane helix</keyword>
<dbReference type="InterPro" id="IPR026444">
    <property type="entry name" value="Secre_tail"/>
</dbReference>
<dbReference type="Pfam" id="PF02018">
    <property type="entry name" value="CBM_4_9"/>
    <property type="match status" value="1"/>
</dbReference>
<dbReference type="PROSITE" id="PS51820">
    <property type="entry name" value="PA14"/>
    <property type="match status" value="3"/>
</dbReference>
<evidence type="ECO:0000313" key="6">
    <source>
        <dbReference type="Proteomes" id="UP000653797"/>
    </source>
</evidence>
<keyword evidence="1" id="KW-0378">Hydrolase</keyword>
<reference evidence="5" key="1">
    <citation type="submission" date="2020-09" db="EMBL/GenBank/DDBJ databases">
        <authorList>
            <person name="Kim M.K."/>
        </authorList>
    </citation>
    <scope>NUCLEOTIDE SEQUENCE</scope>
    <source>
        <strain evidence="5">BT704</strain>
    </source>
</reference>